<evidence type="ECO:0000313" key="6">
    <source>
        <dbReference type="Ensembl" id="ENSPMGP00000020975.1"/>
    </source>
</evidence>
<dbReference type="InterPro" id="IPR050252">
    <property type="entry name" value="Beta/Gamma-Crystallin"/>
</dbReference>
<dbReference type="Ensembl" id="ENSPMGT00000022362.1">
    <property type="protein sequence ID" value="ENSPMGP00000020975.1"/>
    <property type="gene ID" value="ENSPMGG00000017009.1"/>
</dbReference>
<dbReference type="GeneID" id="117380626"/>
<dbReference type="PRINTS" id="PR01367">
    <property type="entry name" value="BGCRYSTALLIN"/>
</dbReference>
<evidence type="ECO:0000256" key="2">
    <source>
        <dbReference type="ARBA" id="ARBA00009646"/>
    </source>
</evidence>
<feature type="domain" description="Beta/gamma crystallin 'Greek key'" evidence="5">
    <location>
        <begin position="2"/>
        <end position="40"/>
    </location>
</feature>
<keyword evidence="7" id="KW-1185">Reference proteome</keyword>
<dbReference type="AlphaFoldDB" id="A0A3B4AW76"/>
<comment type="similarity">
    <text evidence="2">Belongs to the beta/gamma-crystallin family.</text>
</comment>
<dbReference type="GO" id="GO:0002088">
    <property type="term" value="P:lens development in camera-type eye"/>
    <property type="evidence" value="ECO:0007669"/>
    <property type="project" value="TreeGrafter"/>
</dbReference>
<dbReference type="Proteomes" id="UP000261520">
    <property type="component" value="Unplaced"/>
</dbReference>
<evidence type="ECO:0000256" key="3">
    <source>
        <dbReference type="ARBA" id="ARBA00022613"/>
    </source>
</evidence>
<sequence length="184" mass="21619">MGRIIFYEERNFQGRSFESSGDSSDIHSHLSRCSSVRVDNGCFMVYDRPNFNGNQVFLRRGEYADVQRIGSLTGMGGAFQMESIRSCRMIPMHRGQFRVRVYERENLLGQMHELMEDCESLQERFYMSDCQSCHVMDGHWLLFEQNNFRGRQMYVRPGEYRSFRDIGGSNVSRISSLRRIMDNC</sequence>
<dbReference type="PROSITE" id="PS50915">
    <property type="entry name" value="CRYSTALLIN_BETA_GAMMA"/>
    <property type="match status" value="3"/>
</dbReference>
<proteinExistence type="inferred from homology"/>
<reference evidence="6" key="1">
    <citation type="submission" date="2025-08" db="UniProtKB">
        <authorList>
            <consortium name="Ensembl"/>
        </authorList>
    </citation>
    <scope>IDENTIFICATION</scope>
</reference>
<evidence type="ECO:0000259" key="5">
    <source>
        <dbReference type="PROSITE" id="PS50915"/>
    </source>
</evidence>
<dbReference type="Pfam" id="PF00030">
    <property type="entry name" value="Crystall"/>
    <property type="match status" value="2"/>
</dbReference>
<dbReference type="SMART" id="SM00247">
    <property type="entry name" value="XTALbg"/>
    <property type="match status" value="2"/>
</dbReference>
<keyword evidence="3" id="KW-0273">Eye lens protein</keyword>
<dbReference type="GO" id="GO:0007601">
    <property type="term" value="P:visual perception"/>
    <property type="evidence" value="ECO:0007669"/>
    <property type="project" value="TreeGrafter"/>
</dbReference>
<protein>
    <recommendedName>
        <fullName evidence="5">Beta/gamma crystallin 'Greek key' domain-containing protein</fullName>
    </recommendedName>
</protein>
<dbReference type="RefSeq" id="XP_033833354.1">
    <property type="nucleotide sequence ID" value="XM_033977463.2"/>
</dbReference>
<name>A0A3B4AW76_9GOBI</name>
<feature type="domain" description="Beta/gamma crystallin 'Greek key'" evidence="5">
    <location>
        <begin position="41"/>
        <end position="91"/>
    </location>
</feature>
<reference evidence="6" key="2">
    <citation type="submission" date="2025-09" db="UniProtKB">
        <authorList>
            <consortium name="Ensembl"/>
        </authorList>
    </citation>
    <scope>IDENTIFICATION</scope>
</reference>
<keyword evidence="4" id="KW-0677">Repeat</keyword>
<comment type="function">
    <text evidence="1">Crystallins are the dominant structural components of the vertebrate eye lens.</text>
</comment>
<evidence type="ECO:0000313" key="7">
    <source>
        <dbReference type="Proteomes" id="UP000261520"/>
    </source>
</evidence>
<dbReference type="PANTHER" id="PTHR11818:SF98">
    <property type="entry name" value="CRYGM5 PROTEIN"/>
    <property type="match status" value="1"/>
</dbReference>
<evidence type="ECO:0000256" key="1">
    <source>
        <dbReference type="ARBA" id="ARBA00003689"/>
    </source>
</evidence>
<dbReference type="FunFam" id="2.60.20.10:FF:000001">
    <property type="entry name" value="Crystallin gamma S"/>
    <property type="match status" value="1"/>
</dbReference>
<dbReference type="SUPFAM" id="SSF49695">
    <property type="entry name" value="gamma-Crystallin-like"/>
    <property type="match status" value="1"/>
</dbReference>
<organism evidence="6 7">
    <name type="scientific">Periophthalmus magnuspinnatus</name>
    <dbReference type="NCBI Taxonomy" id="409849"/>
    <lineage>
        <taxon>Eukaryota</taxon>
        <taxon>Metazoa</taxon>
        <taxon>Chordata</taxon>
        <taxon>Craniata</taxon>
        <taxon>Vertebrata</taxon>
        <taxon>Euteleostomi</taxon>
        <taxon>Actinopterygii</taxon>
        <taxon>Neopterygii</taxon>
        <taxon>Teleostei</taxon>
        <taxon>Neoteleostei</taxon>
        <taxon>Acanthomorphata</taxon>
        <taxon>Gobiaria</taxon>
        <taxon>Gobiiformes</taxon>
        <taxon>Gobioidei</taxon>
        <taxon>Gobiidae</taxon>
        <taxon>Oxudercinae</taxon>
        <taxon>Periophthalmus</taxon>
    </lineage>
</organism>
<dbReference type="Gene3D" id="2.60.20.10">
    <property type="entry name" value="Crystallins"/>
    <property type="match status" value="2"/>
</dbReference>
<dbReference type="FunFam" id="2.60.20.10:FF:000003">
    <property type="entry name" value="Crystallin gamma S"/>
    <property type="match status" value="1"/>
</dbReference>
<evidence type="ECO:0000256" key="4">
    <source>
        <dbReference type="ARBA" id="ARBA00022737"/>
    </source>
</evidence>
<dbReference type="OrthoDB" id="8495212at2759"/>
<dbReference type="PANTHER" id="PTHR11818">
    <property type="entry name" value="BETA/GAMMA CRYSTALLIN"/>
    <property type="match status" value="1"/>
</dbReference>
<dbReference type="InterPro" id="IPR001064">
    <property type="entry name" value="Beta/gamma_crystallin"/>
</dbReference>
<accession>A0A3B4AW76</accession>
<dbReference type="InterPro" id="IPR011024">
    <property type="entry name" value="G_crystallin-like"/>
</dbReference>
<feature type="domain" description="Beta/gamma crystallin 'Greek key'" evidence="5">
    <location>
        <begin position="138"/>
        <end position="181"/>
    </location>
</feature>
<dbReference type="GO" id="GO:0005212">
    <property type="term" value="F:structural constituent of eye lens"/>
    <property type="evidence" value="ECO:0007669"/>
    <property type="project" value="UniProtKB-KW"/>
</dbReference>